<feature type="region of interest" description="Disordered" evidence="1">
    <location>
        <begin position="277"/>
        <end position="296"/>
    </location>
</feature>
<dbReference type="Proteomes" id="UP001321760">
    <property type="component" value="Unassembled WGS sequence"/>
</dbReference>
<protein>
    <submittedName>
        <fullName evidence="3">Uncharacterized protein</fullName>
    </submittedName>
</protein>
<feature type="signal peptide" evidence="2">
    <location>
        <begin position="1"/>
        <end position="21"/>
    </location>
</feature>
<gene>
    <name evidence="3" type="ORF">QBC34DRAFT_456777</name>
</gene>
<evidence type="ECO:0000256" key="2">
    <source>
        <dbReference type="SAM" id="SignalP"/>
    </source>
</evidence>
<keyword evidence="2" id="KW-0732">Signal</keyword>
<feature type="chain" id="PRO_5043496856" evidence="2">
    <location>
        <begin position="22"/>
        <end position="910"/>
    </location>
</feature>
<reference evidence="3" key="1">
    <citation type="journal article" date="2023" name="Mol. Phylogenet. Evol.">
        <title>Genome-scale phylogeny and comparative genomics of the fungal order Sordariales.</title>
        <authorList>
            <person name="Hensen N."/>
            <person name="Bonometti L."/>
            <person name="Westerberg I."/>
            <person name="Brannstrom I.O."/>
            <person name="Guillou S."/>
            <person name="Cros-Aarteil S."/>
            <person name="Calhoun S."/>
            <person name="Haridas S."/>
            <person name="Kuo A."/>
            <person name="Mondo S."/>
            <person name="Pangilinan J."/>
            <person name="Riley R."/>
            <person name="LaButti K."/>
            <person name="Andreopoulos B."/>
            <person name="Lipzen A."/>
            <person name="Chen C."/>
            <person name="Yan M."/>
            <person name="Daum C."/>
            <person name="Ng V."/>
            <person name="Clum A."/>
            <person name="Steindorff A."/>
            <person name="Ohm R.A."/>
            <person name="Martin F."/>
            <person name="Silar P."/>
            <person name="Natvig D.O."/>
            <person name="Lalanne C."/>
            <person name="Gautier V."/>
            <person name="Ament-Velasquez S.L."/>
            <person name="Kruys A."/>
            <person name="Hutchinson M.I."/>
            <person name="Powell A.J."/>
            <person name="Barry K."/>
            <person name="Miller A.N."/>
            <person name="Grigoriev I.V."/>
            <person name="Debuchy R."/>
            <person name="Gladieux P."/>
            <person name="Hiltunen Thoren M."/>
            <person name="Johannesson H."/>
        </authorList>
    </citation>
    <scope>NUCLEOTIDE SEQUENCE</scope>
    <source>
        <strain evidence="3">PSN243</strain>
    </source>
</reference>
<evidence type="ECO:0000313" key="4">
    <source>
        <dbReference type="Proteomes" id="UP001321760"/>
    </source>
</evidence>
<feature type="compositionally biased region" description="Polar residues" evidence="1">
    <location>
        <begin position="164"/>
        <end position="185"/>
    </location>
</feature>
<evidence type="ECO:0000313" key="3">
    <source>
        <dbReference type="EMBL" id="KAK4442006.1"/>
    </source>
</evidence>
<reference evidence="3" key="2">
    <citation type="submission" date="2023-05" db="EMBL/GenBank/DDBJ databases">
        <authorList>
            <consortium name="Lawrence Berkeley National Laboratory"/>
            <person name="Steindorff A."/>
            <person name="Hensen N."/>
            <person name="Bonometti L."/>
            <person name="Westerberg I."/>
            <person name="Brannstrom I.O."/>
            <person name="Guillou S."/>
            <person name="Cros-Aarteil S."/>
            <person name="Calhoun S."/>
            <person name="Haridas S."/>
            <person name="Kuo A."/>
            <person name="Mondo S."/>
            <person name="Pangilinan J."/>
            <person name="Riley R."/>
            <person name="Labutti K."/>
            <person name="Andreopoulos B."/>
            <person name="Lipzen A."/>
            <person name="Chen C."/>
            <person name="Yanf M."/>
            <person name="Daum C."/>
            <person name="Ng V."/>
            <person name="Clum A."/>
            <person name="Ohm R."/>
            <person name="Martin F."/>
            <person name="Silar P."/>
            <person name="Natvig D."/>
            <person name="Lalanne C."/>
            <person name="Gautier V."/>
            <person name="Ament-Velasquez S.L."/>
            <person name="Kruys A."/>
            <person name="Hutchinson M.I."/>
            <person name="Powell A.J."/>
            <person name="Barry K."/>
            <person name="Miller A.N."/>
            <person name="Grigoriev I.V."/>
            <person name="Debuchy R."/>
            <person name="Gladieux P."/>
            <person name="Thoren M.H."/>
            <person name="Johannesson H."/>
        </authorList>
    </citation>
    <scope>NUCLEOTIDE SEQUENCE</scope>
    <source>
        <strain evidence="3">PSN243</strain>
    </source>
</reference>
<dbReference type="AlphaFoldDB" id="A0AAV9G388"/>
<feature type="region of interest" description="Disordered" evidence="1">
    <location>
        <begin position="317"/>
        <end position="336"/>
    </location>
</feature>
<sequence length="910" mass="94041">MRLASWTAIIWLPLFYTLTEGVFVRSTSRCAPNEYWCQDRCGSDDYGNTCCETPDGQHNLCGTGTICCMYGCCPAGTVCNAVGGCDPLPGPGSPPPPWVSTITAHTIITEIRTCTESVTLTWTKPCSSTPLSSISRPCNNCSGKPSTPATSEPPIAPPTPPLTGNGTRTSQTNTRPSPTTWTRSDGQVVVSSSGVVVIGTNPPITLPSVSSLTTLTTGGETVTLSPSPPAPSGEPTTWTRPDGQTVVSSSGVVQIGTNPPITLPSVSSLTTLTTGGETFTLSPSSGAPTGDGQTVVSSSGVVQIGTNPPITLPSIFTLSPTSRPTTTPTSATSWTRSDGQVVVSSPGGVIQIGTNTPFTLPLTFTLSPPNTNPTAPPTPPSALPTTWTRPNGETVVPPITLPTVTAPTTLTTGGEVFTLFPPGSSPPGPPAPPLSLDGLPLPTHTSFPPGIWLEPVTEEEVDDGEGGGGGGGGGGGSSCKKILFFPVCIKTPSINIGGWKFRLPPGIYPPGPPPFPNIRLPPNVEIKGPLPSWPRLTIGPDGLPTFPPQPSNCVTRTAEICATTSSVGPSTTRTTSDCAPITGCHVTDSDMTSTATCQSTATATSFLVSCTTTGTAPGSSSCTTISSAVTSGCSVTGTTSTTVASGSCVLLRTSTVTVEEPTESCVLLRTSTTTVSEPAPETTTTTSLETFKPTNLPTLAPNTDWITPTGSSCASTRTYTTCALPGNIGPACVTTSDCGSWVATSTTPPSPPRPTTTHVPLAVGRKRCYPRSDFPGHGDVRGLEFYTTAATVCQEFSGLVDDSEWADRGGVMKKGDWPMYYNGQVGGTWMWFSVVWREDCTTDADELAVWKPVASMSDPDGLCYGFMSGNWANCDNGGNGGFAEVGCLTYTFAPCNDNDPGGCPWGERRN</sequence>
<name>A0AAV9G388_9PEZI</name>
<organism evidence="3 4">
    <name type="scientific">Podospora aff. communis PSN243</name>
    <dbReference type="NCBI Taxonomy" id="3040156"/>
    <lineage>
        <taxon>Eukaryota</taxon>
        <taxon>Fungi</taxon>
        <taxon>Dikarya</taxon>
        <taxon>Ascomycota</taxon>
        <taxon>Pezizomycotina</taxon>
        <taxon>Sordariomycetes</taxon>
        <taxon>Sordariomycetidae</taxon>
        <taxon>Sordariales</taxon>
        <taxon>Podosporaceae</taxon>
        <taxon>Podospora</taxon>
    </lineage>
</organism>
<evidence type="ECO:0000256" key="1">
    <source>
        <dbReference type="SAM" id="MobiDB-lite"/>
    </source>
</evidence>
<keyword evidence="4" id="KW-1185">Reference proteome</keyword>
<dbReference type="EMBL" id="MU866039">
    <property type="protein sequence ID" value="KAK4442006.1"/>
    <property type="molecule type" value="Genomic_DNA"/>
</dbReference>
<feature type="region of interest" description="Disordered" evidence="1">
    <location>
        <begin position="138"/>
        <end position="185"/>
    </location>
</feature>
<feature type="region of interest" description="Disordered" evidence="1">
    <location>
        <begin position="217"/>
        <end position="247"/>
    </location>
</feature>
<proteinExistence type="predicted"/>
<accession>A0AAV9G388</accession>
<comment type="caution">
    <text evidence="3">The sequence shown here is derived from an EMBL/GenBank/DDBJ whole genome shotgun (WGS) entry which is preliminary data.</text>
</comment>